<gene>
    <name evidence="2" type="ORF">ELE36_03495</name>
</gene>
<name>A0A411HGF0_9GAMM</name>
<evidence type="ECO:0000313" key="2">
    <source>
        <dbReference type="EMBL" id="QBB69517.1"/>
    </source>
</evidence>
<dbReference type="Proteomes" id="UP000291562">
    <property type="component" value="Chromosome"/>
</dbReference>
<dbReference type="EMBL" id="CP035704">
    <property type="protein sequence ID" value="QBB69517.1"/>
    <property type="molecule type" value="Genomic_DNA"/>
</dbReference>
<proteinExistence type="predicted"/>
<dbReference type="AlphaFoldDB" id="A0A411HGF0"/>
<keyword evidence="1" id="KW-0732">Signal</keyword>
<reference evidence="2 3" key="1">
    <citation type="submission" date="2019-01" db="EMBL/GenBank/DDBJ databases">
        <title>Pseudolysobacter antarctica gen. nov., sp. nov., isolated from Fildes Peninsula, Antarctica.</title>
        <authorList>
            <person name="Wei Z."/>
            <person name="Peng F."/>
        </authorList>
    </citation>
    <scope>NUCLEOTIDE SEQUENCE [LARGE SCALE GENOMIC DNA]</scope>
    <source>
        <strain evidence="2 3">AQ6-296</strain>
    </source>
</reference>
<dbReference type="OrthoDB" id="5939597at2"/>
<sequence>MRRFLVTSLMLGLLPWLTHAQNAPVPSHGEVAPGYSLNIADVLRAANTTPKTSGAPQLMPVFRSQDGRLLALVALSAPSSGPLRPASPQIGAPTDWRLVDITGAVSGNIGLRLGENYNYNVNVGLGERLLTTPTTAASLEVSCVPGANSTLGLPCWASAIGGSNTPVIASEYNAVIGAGWSNNSNFGLDITYNMSWLNGASTPFSHITPAAADLFSPVTDDPIASALPNIIVPGTAGYTSGLGSTLAAHAHWWPSIEDNIDIGASLSRIQLNALGFNPELSFNQAALSLGLNHGALSGVVIGRVITPAAPVNIGQHFSAIDLGVSWRTPWQGQLSIGTQNLWSSGTPPLSLTPAARDPDATQARMPYVQYHQDL</sequence>
<accession>A0A411HGF0</accession>
<dbReference type="KEGG" id="xbc:ELE36_03495"/>
<feature type="signal peptide" evidence="1">
    <location>
        <begin position="1"/>
        <end position="20"/>
    </location>
</feature>
<keyword evidence="3" id="KW-1185">Reference proteome</keyword>
<feature type="chain" id="PRO_5019455089" evidence="1">
    <location>
        <begin position="21"/>
        <end position="374"/>
    </location>
</feature>
<organism evidence="2 3">
    <name type="scientific">Pseudolysobacter antarcticus</name>
    <dbReference type="NCBI Taxonomy" id="2511995"/>
    <lineage>
        <taxon>Bacteria</taxon>
        <taxon>Pseudomonadati</taxon>
        <taxon>Pseudomonadota</taxon>
        <taxon>Gammaproteobacteria</taxon>
        <taxon>Lysobacterales</taxon>
        <taxon>Rhodanobacteraceae</taxon>
        <taxon>Pseudolysobacter</taxon>
    </lineage>
</organism>
<dbReference type="RefSeq" id="WP_129831774.1">
    <property type="nucleotide sequence ID" value="NZ_CP035704.1"/>
</dbReference>
<protein>
    <submittedName>
        <fullName evidence="2">Uncharacterized protein</fullName>
    </submittedName>
</protein>
<evidence type="ECO:0000256" key="1">
    <source>
        <dbReference type="SAM" id="SignalP"/>
    </source>
</evidence>
<evidence type="ECO:0000313" key="3">
    <source>
        <dbReference type="Proteomes" id="UP000291562"/>
    </source>
</evidence>